<evidence type="ECO:0000313" key="5">
    <source>
        <dbReference type="Proteomes" id="UP000290365"/>
    </source>
</evidence>
<accession>A0A4P6JVE7</accession>
<evidence type="ECO:0000256" key="3">
    <source>
        <dbReference type="SAM" id="Phobius"/>
    </source>
</evidence>
<reference evidence="4 5" key="1">
    <citation type="submission" date="2019-01" db="EMBL/GenBank/DDBJ databases">
        <title>Ktedonosporobacter rubrisoli SCAWS-G2.</title>
        <authorList>
            <person name="Huang Y."/>
            <person name="Yan B."/>
        </authorList>
    </citation>
    <scope>NUCLEOTIDE SEQUENCE [LARGE SCALE GENOMIC DNA]</scope>
    <source>
        <strain evidence="4 5">SCAWS-G2</strain>
    </source>
</reference>
<evidence type="ECO:0000313" key="4">
    <source>
        <dbReference type="EMBL" id="QBD79639.1"/>
    </source>
</evidence>
<dbReference type="Pfam" id="PF02632">
    <property type="entry name" value="BioY"/>
    <property type="match status" value="1"/>
</dbReference>
<dbReference type="PIRSF" id="PIRSF016661">
    <property type="entry name" value="BioY"/>
    <property type="match status" value="1"/>
</dbReference>
<evidence type="ECO:0000256" key="2">
    <source>
        <dbReference type="PIRNR" id="PIRNR016661"/>
    </source>
</evidence>
<keyword evidence="2 3" id="KW-0472">Membrane</keyword>
<protein>
    <recommendedName>
        <fullName evidence="2">Biotin transporter</fullName>
    </recommendedName>
</protein>
<dbReference type="RefSeq" id="WP_129890705.1">
    <property type="nucleotide sequence ID" value="NZ_CP035758.1"/>
</dbReference>
<evidence type="ECO:0000256" key="1">
    <source>
        <dbReference type="ARBA" id="ARBA00010692"/>
    </source>
</evidence>
<keyword evidence="5" id="KW-1185">Reference proteome</keyword>
<feature type="transmembrane region" description="Helical" evidence="3">
    <location>
        <begin position="99"/>
        <end position="124"/>
    </location>
</feature>
<dbReference type="OrthoDB" id="9803495at2"/>
<dbReference type="EMBL" id="CP035758">
    <property type="protein sequence ID" value="QBD79639.1"/>
    <property type="molecule type" value="Genomic_DNA"/>
</dbReference>
<dbReference type="GO" id="GO:0015225">
    <property type="term" value="F:biotin transmembrane transporter activity"/>
    <property type="evidence" value="ECO:0007669"/>
    <property type="project" value="UniProtKB-UniRule"/>
</dbReference>
<comment type="subcellular location">
    <subcellularLocation>
        <location evidence="2">Cell membrane</location>
        <topology evidence="2">Multi-pass membrane protein</topology>
    </subcellularLocation>
</comment>
<organism evidence="4 5">
    <name type="scientific">Ktedonosporobacter rubrisoli</name>
    <dbReference type="NCBI Taxonomy" id="2509675"/>
    <lineage>
        <taxon>Bacteria</taxon>
        <taxon>Bacillati</taxon>
        <taxon>Chloroflexota</taxon>
        <taxon>Ktedonobacteria</taxon>
        <taxon>Ktedonobacterales</taxon>
        <taxon>Ktedonosporobacteraceae</taxon>
        <taxon>Ktedonosporobacter</taxon>
    </lineage>
</organism>
<dbReference type="Proteomes" id="UP000290365">
    <property type="component" value="Chromosome"/>
</dbReference>
<feature type="transmembrane region" description="Helical" evidence="3">
    <location>
        <begin position="136"/>
        <end position="158"/>
    </location>
</feature>
<feature type="transmembrane region" description="Helical" evidence="3">
    <location>
        <begin position="24"/>
        <end position="44"/>
    </location>
</feature>
<dbReference type="PANTHER" id="PTHR34295:SF1">
    <property type="entry name" value="BIOTIN TRANSPORTER BIOY"/>
    <property type="match status" value="1"/>
</dbReference>
<dbReference type="Gene3D" id="1.10.1760.20">
    <property type="match status" value="1"/>
</dbReference>
<dbReference type="KEGG" id="kbs:EPA93_28150"/>
<dbReference type="InterPro" id="IPR003784">
    <property type="entry name" value="BioY"/>
</dbReference>
<keyword evidence="2" id="KW-1003">Cell membrane</keyword>
<proteinExistence type="inferred from homology"/>
<sequence>MAISPGSTLIDHVIPARASRSANLLQDALLVIGGSLLVAASAQISIQLPFTPVPITGETLAVLLVGAALGSKRGALAMLMYLGYGFLNLPIFAGGKGGFAYMTGATGGYLLGFVVAAFVVGWLCERGLEQSFLTSVLAMLPGSVIIYALGAGWLMFLFHLNLAQAFLQGILPFIVGDVLKLVIAVALLPTAWSIMRRVRAER</sequence>
<name>A0A4P6JVE7_KTERU</name>
<feature type="transmembrane region" description="Helical" evidence="3">
    <location>
        <begin position="50"/>
        <end position="69"/>
    </location>
</feature>
<comment type="similarity">
    <text evidence="1 2">Belongs to the BioY family.</text>
</comment>
<feature type="transmembrane region" description="Helical" evidence="3">
    <location>
        <begin position="76"/>
        <end position="93"/>
    </location>
</feature>
<keyword evidence="3" id="KW-0812">Transmembrane</keyword>
<dbReference type="PANTHER" id="PTHR34295">
    <property type="entry name" value="BIOTIN TRANSPORTER BIOY"/>
    <property type="match status" value="1"/>
</dbReference>
<dbReference type="AlphaFoldDB" id="A0A4P6JVE7"/>
<keyword evidence="2" id="KW-0813">Transport</keyword>
<gene>
    <name evidence="4" type="ORF">EPA93_28150</name>
</gene>
<keyword evidence="3" id="KW-1133">Transmembrane helix</keyword>
<dbReference type="GO" id="GO:0005886">
    <property type="term" value="C:plasma membrane"/>
    <property type="evidence" value="ECO:0007669"/>
    <property type="project" value="UniProtKB-SubCell"/>
</dbReference>
<feature type="transmembrane region" description="Helical" evidence="3">
    <location>
        <begin position="170"/>
        <end position="192"/>
    </location>
</feature>